<dbReference type="CDD" id="cd04275">
    <property type="entry name" value="ZnMc_pappalysin_like"/>
    <property type="match status" value="1"/>
</dbReference>
<dbReference type="PANTHER" id="PTHR47466:SF1">
    <property type="entry name" value="METALLOPROTEASE MEP1 (AFU_ORTHOLOGUE AFUA_1G07730)-RELATED"/>
    <property type="match status" value="1"/>
</dbReference>
<dbReference type="Pfam" id="PF05572">
    <property type="entry name" value="Peptidase_M43"/>
    <property type="match status" value="1"/>
</dbReference>
<evidence type="ECO:0000313" key="12">
    <source>
        <dbReference type="Proteomes" id="UP001059893"/>
    </source>
</evidence>
<feature type="domain" description="Peptidase M43 pregnancy-associated plasma-A" evidence="10">
    <location>
        <begin position="234"/>
        <end position="326"/>
    </location>
</feature>
<organism evidence="11 12">
    <name type="scientific">Pyricularia grisea</name>
    <name type="common">Crabgrass-specific blast fungus</name>
    <name type="synonym">Magnaporthe grisea</name>
    <dbReference type="NCBI Taxonomy" id="148305"/>
    <lineage>
        <taxon>Eukaryota</taxon>
        <taxon>Fungi</taxon>
        <taxon>Dikarya</taxon>
        <taxon>Ascomycota</taxon>
        <taxon>Pezizomycotina</taxon>
        <taxon>Sordariomycetes</taxon>
        <taxon>Sordariomycetidae</taxon>
        <taxon>Magnaporthales</taxon>
        <taxon>Pyriculariaceae</taxon>
        <taxon>Pyricularia</taxon>
    </lineage>
</organism>
<comment type="similarity">
    <text evidence="2">Belongs to the peptidase M43B family.</text>
</comment>
<evidence type="ECO:0000256" key="5">
    <source>
        <dbReference type="ARBA" id="ARBA00022729"/>
    </source>
</evidence>
<evidence type="ECO:0000256" key="7">
    <source>
        <dbReference type="ARBA" id="ARBA00022833"/>
    </source>
</evidence>
<keyword evidence="8" id="KW-0482">Metalloprotease</keyword>
<name>A0ABQ8NZL6_PYRGI</name>
<dbReference type="InterPro" id="IPR008754">
    <property type="entry name" value="Peptidase_M43"/>
</dbReference>
<protein>
    <recommendedName>
        <fullName evidence="10">Peptidase M43 pregnancy-associated plasma-A domain-containing protein</fullName>
    </recommendedName>
</protein>
<evidence type="ECO:0000256" key="1">
    <source>
        <dbReference type="ARBA" id="ARBA00003174"/>
    </source>
</evidence>
<evidence type="ECO:0000256" key="4">
    <source>
        <dbReference type="ARBA" id="ARBA00022723"/>
    </source>
</evidence>
<dbReference type="Proteomes" id="UP001059893">
    <property type="component" value="Unassembled WGS sequence"/>
</dbReference>
<gene>
    <name evidence="11" type="ORF">MCOR33_000518</name>
</gene>
<dbReference type="EMBL" id="JABSND010000004">
    <property type="protein sequence ID" value="KAI6304424.1"/>
    <property type="molecule type" value="Genomic_DNA"/>
</dbReference>
<evidence type="ECO:0000259" key="10">
    <source>
        <dbReference type="Pfam" id="PF05572"/>
    </source>
</evidence>
<sequence length="332" mass="36921">MCRRWTLASCRLTRPFTSFFFCPLCRVILVPAMHIRSTIVAGLGLLVSATAGAHLPLSSRSHGKPRCLVEENLPQKRGGRRLLDYVPTAETIVVKTYVHIIARDKTVAGGWVTQESLDAQMRLLNTTYAGTGFQFDWMRNETTRTVNTAWTQFPPDWNSYFPEVSAWEVNWKRQLRKGGDDRRVLNLYFNVGLPAAGVAVLIDQQGELDDFGIFDGAIIDPSTMPGGPDPLINEGKTVTHEVGHWVGLYHTFQGGCADMDLVQDTPPARAPAGGFSFCDRPYNTCIDSLGPNGSDAPDPNDNFMSYSTDPCMARFTPGQIARMHQIWDTYRA</sequence>
<evidence type="ECO:0000256" key="8">
    <source>
        <dbReference type="ARBA" id="ARBA00023049"/>
    </source>
</evidence>
<keyword evidence="12" id="KW-1185">Reference proteome</keyword>
<reference evidence="11" key="1">
    <citation type="submission" date="2021-01" db="EMBL/GenBank/DDBJ databases">
        <title>Deciphering the adaptive evolutionary patterns associated with biogeogrpahic diversity in the finger millet blast pathogen Magnaporthe oryzae in Eastern Africa.</title>
        <authorList>
            <person name="Onyema G."/>
            <person name="Shittu T.A."/>
            <person name="Dodsworth S."/>
            <person name="Devilliers S."/>
            <person name="Muthumeenakshi S."/>
            <person name="Sreenivasaprasad S."/>
        </authorList>
    </citation>
    <scope>NUCLEOTIDE SEQUENCE</scope>
    <source>
        <strain evidence="11">D15/s37</strain>
    </source>
</reference>
<accession>A0ABQ8NZL6</accession>
<comment type="caution">
    <text evidence="11">The sequence shown here is derived from an EMBL/GenBank/DDBJ whole genome shotgun (WGS) entry which is preliminary data.</text>
</comment>
<evidence type="ECO:0000256" key="3">
    <source>
        <dbReference type="ARBA" id="ARBA00022670"/>
    </source>
</evidence>
<evidence type="ECO:0000256" key="9">
    <source>
        <dbReference type="ARBA" id="ARBA00023157"/>
    </source>
</evidence>
<keyword evidence="5" id="KW-0732">Signal</keyword>
<keyword evidence="3" id="KW-0645">Protease</keyword>
<evidence type="ECO:0000256" key="6">
    <source>
        <dbReference type="ARBA" id="ARBA00022801"/>
    </source>
</evidence>
<keyword evidence="4" id="KW-0479">Metal-binding</keyword>
<evidence type="ECO:0000256" key="2">
    <source>
        <dbReference type="ARBA" id="ARBA00008721"/>
    </source>
</evidence>
<evidence type="ECO:0000313" key="11">
    <source>
        <dbReference type="EMBL" id="KAI6304424.1"/>
    </source>
</evidence>
<dbReference type="SUPFAM" id="SSF55486">
    <property type="entry name" value="Metalloproteases ('zincins'), catalytic domain"/>
    <property type="match status" value="2"/>
</dbReference>
<keyword evidence="6" id="KW-0378">Hydrolase</keyword>
<comment type="function">
    <text evidence="1">Secreted metalloproteinase that allows assimilation of proteinaceous substrates.</text>
</comment>
<keyword evidence="9" id="KW-1015">Disulfide bond</keyword>
<proteinExistence type="inferred from homology"/>
<keyword evidence="7" id="KW-0862">Zinc</keyword>
<dbReference type="PANTHER" id="PTHR47466">
    <property type="match status" value="1"/>
</dbReference>
<dbReference type="Gene3D" id="3.40.390.10">
    <property type="entry name" value="Collagenase (Catalytic Domain)"/>
    <property type="match status" value="1"/>
</dbReference>
<dbReference type="InterPro" id="IPR024079">
    <property type="entry name" value="MetalloPept_cat_dom_sf"/>
</dbReference>